<dbReference type="NCBIfam" id="TIGR01509">
    <property type="entry name" value="HAD-SF-IA-v3"/>
    <property type="match status" value="1"/>
</dbReference>
<sequence>MDAAPDRPFDAVLCDIDGVIRHYRTDVLSRLEERAGLPVGTTAAVGFAPPHGEALVAGLLSREQWERAVVEGLGADVPHADAHALARALTHAEARVDDAVVRLLRRVRAHCPVVLVTNATPWLDDDLERLGLRDLADDVVNSSSVGVAKPDVRIYEIAAARAGVPVERCLFVDDREQNVAAAAALGMTTLLYRDAATLGATLEPFTRAGTRA</sequence>
<dbReference type="InterPro" id="IPR006439">
    <property type="entry name" value="HAD-SF_hydro_IA"/>
</dbReference>
<dbReference type="KEGG" id="cfl:Cfla_3580"/>
<reference evidence="1 2" key="1">
    <citation type="journal article" date="2010" name="Stand. Genomic Sci.">
        <title>Complete genome sequence of Cellulomonas flavigena type strain (134).</title>
        <authorList>
            <person name="Abt B."/>
            <person name="Foster B."/>
            <person name="Lapidus A."/>
            <person name="Clum A."/>
            <person name="Sun H."/>
            <person name="Pukall R."/>
            <person name="Lucas S."/>
            <person name="Glavina Del Rio T."/>
            <person name="Nolan M."/>
            <person name="Tice H."/>
            <person name="Cheng J.F."/>
            <person name="Pitluck S."/>
            <person name="Liolios K."/>
            <person name="Ivanova N."/>
            <person name="Mavromatis K."/>
            <person name="Ovchinnikova G."/>
            <person name="Pati A."/>
            <person name="Goodwin L."/>
            <person name="Chen A."/>
            <person name="Palaniappan K."/>
            <person name="Land M."/>
            <person name="Hauser L."/>
            <person name="Chang Y.J."/>
            <person name="Jeffries C.D."/>
            <person name="Rohde M."/>
            <person name="Goker M."/>
            <person name="Woyke T."/>
            <person name="Bristow J."/>
            <person name="Eisen J.A."/>
            <person name="Markowitz V."/>
            <person name="Hugenholtz P."/>
            <person name="Kyrpides N.C."/>
            <person name="Klenk H.P."/>
        </authorList>
    </citation>
    <scope>NUCLEOTIDE SEQUENCE [LARGE SCALE GENOMIC DNA]</scope>
    <source>
        <strain evidence="2">ATCC 482 / DSM 20109 / BCRC 11376 / JCM 18109 / NBRC 3775 / NCIMB 8073 / NRS 134</strain>
    </source>
</reference>
<dbReference type="InterPro" id="IPR023214">
    <property type="entry name" value="HAD_sf"/>
</dbReference>
<keyword evidence="2" id="KW-1185">Reference proteome</keyword>
<dbReference type="HOGENOM" id="CLU_045011_9_4_11"/>
<dbReference type="AlphaFoldDB" id="D5UDJ6"/>
<dbReference type="Gene3D" id="3.40.50.1000">
    <property type="entry name" value="HAD superfamily/HAD-like"/>
    <property type="match status" value="1"/>
</dbReference>
<proteinExistence type="predicted"/>
<dbReference type="STRING" id="446466.Cfla_3580"/>
<dbReference type="SFLD" id="SFLDS00003">
    <property type="entry name" value="Haloacid_Dehalogenase"/>
    <property type="match status" value="1"/>
</dbReference>
<dbReference type="InterPro" id="IPR023198">
    <property type="entry name" value="PGP-like_dom2"/>
</dbReference>
<dbReference type="eggNOG" id="COG1011">
    <property type="taxonomic scope" value="Bacteria"/>
</dbReference>
<dbReference type="Gene3D" id="1.10.150.240">
    <property type="entry name" value="Putative phosphatase, domain 2"/>
    <property type="match status" value="1"/>
</dbReference>
<dbReference type="PRINTS" id="PR00413">
    <property type="entry name" value="HADHALOGNASE"/>
</dbReference>
<dbReference type="InterPro" id="IPR036412">
    <property type="entry name" value="HAD-like_sf"/>
</dbReference>
<dbReference type="RefSeq" id="WP_013118780.1">
    <property type="nucleotide sequence ID" value="NC_014151.1"/>
</dbReference>
<keyword evidence="1" id="KW-0378">Hydrolase</keyword>
<evidence type="ECO:0000313" key="2">
    <source>
        <dbReference type="Proteomes" id="UP000000849"/>
    </source>
</evidence>
<dbReference type="Pfam" id="PF00702">
    <property type="entry name" value="Hydrolase"/>
    <property type="match status" value="1"/>
</dbReference>
<organism evidence="1 2">
    <name type="scientific">Cellulomonas flavigena (strain ATCC 482 / DSM 20109 / BCRC 11376 / JCM 18109 / NBRC 3775 / NCIMB 8073 / NRS 134)</name>
    <dbReference type="NCBI Taxonomy" id="446466"/>
    <lineage>
        <taxon>Bacteria</taxon>
        <taxon>Bacillati</taxon>
        <taxon>Actinomycetota</taxon>
        <taxon>Actinomycetes</taxon>
        <taxon>Micrococcales</taxon>
        <taxon>Cellulomonadaceae</taxon>
        <taxon>Cellulomonas</taxon>
    </lineage>
</organism>
<name>D5UDJ6_CELFN</name>
<evidence type="ECO:0000313" key="1">
    <source>
        <dbReference type="EMBL" id="ADG76452.1"/>
    </source>
</evidence>
<accession>D5UDJ6</accession>
<gene>
    <name evidence="1" type="ordered locus">Cfla_3580</name>
</gene>
<dbReference type="SUPFAM" id="SSF56784">
    <property type="entry name" value="HAD-like"/>
    <property type="match status" value="1"/>
</dbReference>
<dbReference type="PANTHER" id="PTHR43611">
    <property type="entry name" value="ALPHA-D-GLUCOSE 1-PHOSPHATE PHOSPHATASE"/>
    <property type="match status" value="1"/>
</dbReference>
<dbReference type="EMBL" id="CP001964">
    <property type="protein sequence ID" value="ADG76452.1"/>
    <property type="molecule type" value="Genomic_DNA"/>
</dbReference>
<protein>
    <submittedName>
        <fullName evidence="1">HAD-superfamily hydrolase, subfamily IA, variant 3</fullName>
    </submittedName>
</protein>
<dbReference type="SFLD" id="SFLDG01129">
    <property type="entry name" value="C1.5:_HAD__Beta-PGM__Phosphata"/>
    <property type="match status" value="1"/>
</dbReference>
<dbReference type="PANTHER" id="PTHR43611:SF3">
    <property type="entry name" value="FLAVIN MONONUCLEOTIDE HYDROLASE 1, CHLOROPLATIC"/>
    <property type="match status" value="1"/>
</dbReference>
<dbReference type="GO" id="GO:0016787">
    <property type="term" value="F:hydrolase activity"/>
    <property type="evidence" value="ECO:0007669"/>
    <property type="project" value="UniProtKB-KW"/>
</dbReference>
<dbReference type="Proteomes" id="UP000000849">
    <property type="component" value="Chromosome"/>
</dbReference>